<dbReference type="AlphaFoldDB" id="A0A562REK9"/>
<dbReference type="Gene3D" id="1.10.10.10">
    <property type="entry name" value="Winged helix-like DNA-binding domain superfamily/Winged helix DNA-binding domain"/>
    <property type="match status" value="1"/>
</dbReference>
<sequence>MGTSLTAQISTTDAAFAFGPFLLVPRQTLLLENGRPVRIGRRAFDVLALLVAAHGRVVGKRELLARAWPGLVVEDGNLKVTIAAIRRLLGEDARTDAPRHIATVVGRGYRFIAIVRQESYGTGRDGDAMPAPQRVIGRDAVLAAIVRDLEDARLVSIVGPGGVGKTAAALAVADLAAGAFNDGCRFADLAPLDDPARVADAIDGALRGRAHGAILLVLDNCEHVVGAVALHADRLLAGTHQLKLIVTSREPLCIRGERVRRLSGLAVPDHADGIGAVDAMAFPAVQLFARCATHAACAAGQAPVFLLDDANAGAVSAICRLLDGLPLAIERAAQRAGTMGAAAVLDHLVRRFAMFDGFHAGPARHRTLTATVHASYVLLAPSEQAVLRRLAVFAGAFGLEAACAVCCTHDTDRSSVMEAIASLVAKSLLLAQPCQRGMAYRQGFLTRAFAMEQLIAHGELQDAQRRQAQGTDA</sequence>
<keyword evidence="5" id="KW-1185">Reference proteome</keyword>
<dbReference type="PROSITE" id="PS51755">
    <property type="entry name" value="OMPR_PHOB"/>
    <property type="match status" value="1"/>
</dbReference>
<dbReference type="InterPro" id="IPR058852">
    <property type="entry name" value="HTH_77"/>
</dbReference>
<evidence type="ECO:0000259" key="3">
    <source>
        <dbReference type="PROSITE" id="PS51755"/>
    </source>
</evidence>
<dbReference type="InterPro" id="IPR016032">
    <property type="entry name" value="Sig_transdc_resp-reg_C-effctor"/>
</dbReference>
<dbReference type="GO" id="GO:0000160">
    <property type="term" value="P:phosphorelay signal transduction system"/>
    <property type="evidence" value="ECO:0007669"/>
    <property type="project" value="InterPro"/>
</dbReference>
<dbReference type="PANTHER" id="PTHR47691:SF3">
    <property type="entry name" value="HTH-TYPE TRANSCRIPTIONAL REGULATOR RV0890C-RELATED"/>
    <property type="match status" value="1"/>
</dbReference>
<evidence type="ECO:0000256" key="1">
    <source>
        <dbReference type="ARBA" id="ARBA00023125"/>
    </source>
</evidence>
<dbReference type="SUPFAM" id="SSF46894">
    <property type="entry name" value="C-terminal effector domain of the bipartite response regulators"/>
    <property type="match status" value="1"/>
</dbReference>
<accession>A0A562REK9</accession>
<gene>
    <name evidence="4" type="ORF">IP91_01571</name>
</gene>
<dbReference type="GO" id="GO:0003677">
    <property type="term" value="F:DNA binding"/>
    <property type="evidence" value="ECO:0007669"/>
    <property type="project" value="UniProtKB-UniRule"/>
</dbReference>
<dbReference type="Proteomes" id="UP000318431">
    <property type="component" value="Unassembled WGS sequence"/>
</dbReference>
<keyword evidence="1 2" id="KW-0238">DNA-binding</keyword>
<dbReference type="CDD" id="cd00383">
    <property type="entry name" value="trans_reg_C"/>
    <property type="match status" value="1"/>
</dbReference>
<dbReference type="InterPro" id="IPR001867">
    <property type="entry name" value="OmpR/PhoB-type_DNA-bd"/>
</dbReference>
<dbReference type="EMBL" id="VLLB01000002">
    <property type="protein sequence ID" value="TWI67458.1"/>
    <property type="molecule type" value="Genomic_DNA"/>
</dbReference>
<dbReference type="Gene3D" id="3.40.50.300">
    <property type="entry name" value="P-loop containing nucleotide triphosphate hydrolases"/>
    <property type="match status" value="1"/>
</dbReference>
<protein>
    <submittedName>
        <fullName evidence="4">Putative ATPase</fullName>
    </submittedName>
</protein>
<dbReference type="SMART" id="SM00862">
    <property type="entry name" value="Trans_reg_C"/>
    <property type="match status" value="1"/>
</dbReference>
<comment type="caution">
    <text evidence="4">The sequence shown here is derived from an EMBL/GenBank/DDBJ whole genome shotgun (WGS) entry which is preliminary data.</text>
</comment>
<feature type="DNA-binding region" description="OmpR/PhoB-type" evidence="2">
    <location>
        <begin position="13"/>
        <end position="113"/>
    </location>
</feature>
<dbReference type="PANTHER" id="PTHR47691">
    <property type="entry name" value="REGULATOR-RELATED"/>
    <property type="match status" value="1"/>
</dbReference>
<name>A0A562REK9_9BURK</name>
<reference evidence="4 5" key="1">
    <citation type="journal article" date="2015" name="Stand. Genomic Sci.">
        <title>Genomic Encyclopedia of Bacterial and Archaeal Type Strains, Phase III: the genomes of soil and plant-associated and newly described type strains.</title>
        <authorList>
            <person name="Whitman W.B."/>
            <person name="Woyke T."/>
            <person name="Klenk H.P."/>
            <person name="Zhou Y."/>
            <person name="Lilburn T.G."/>
            <person name="Beck B.J."/>
            <person name="De Vos P."/>
            <person name="Vandamme P."/>
            <person name="Eisen J.A."/>
            <person name="Garrity G."/>
            <person name="Hugenholtz P."/>
            <person name="Kyrpides N.C."/>
        </authorList>
    </citation>
    <scope>NUCLEOTIDE SEQUENCE [LARGE SCALE GENOMIC DNA]</scope>
    <source>
        <strain evidence="4 5">CGMCC 1.10822</strain>
    </source>
</reference>
<dbReference type="Pfam" id="PF00486">
    <property type="entry name" value="Trans_reg_C"/>
    <property type="match status" value="1"/>
</dbReference>
<dbReference type="InterPro" id="IPR027417">
    <property type="entry name" value="P-loop_NTPase"/>
</dbReference>
<evidence type="ECO:0000313" key="4">
    <source>
        <dbReference type="EMBL" id="TWI67458.1"/>
    </source>
</evidence>
<dbReference type="Pfam" id="PF25872">
    <property type="entry name" value="HTH_77"/>
    <property type="match status" value="1"/>
</dbReference>
<dbReference type="GO" id="GO:0006355">
    <property type="term" value="P:regulation of DNA-templated transcription"/>
    <property type="evidence" value="ECO:0007669"/>
    <property type="project" value="InterPro"/>
</dbReference>
<feature type="domain" description="OmpR/PhoB-type" evidence="3">
    <location>
        <begin position="13"/>
        <end position="113"/>
    </location>
</feature>
<organism evidence="4 5">
    <name type="scientific">Pseudoduganella lurida</name>
    <dbReference type="NCBI Taxonomy" id="1036180"/>
    <lineage>
        <taxon>Bacteria</taxon>
        <taxon>Pseudomonadati</taxon>
        <taxon>Pseudomonadota</taxon>
        <taxon>Betaproteobacteria</taxon>
        <taxon>Burkholderiales</taxon>
        <taxon>Oxalobacteraceae</taxon>
        <taxon>Telluria group</taxon>
        <taxon>Pseudoduganella</taxon>
    </lineage>
</organism>
<evidence type="ECO:0000313" key="5">
    <source>
        <dbReference type="Proteomes" id="UP000318431"/>
    </source>
</evidence>
<dbReference type="InterPro" id="IPR036388">
    <property type="entry name" value="WH-like_DNA-bd_sf"/>
</dbReference>
<evidence type="ECO:0000256" key="2">
    <source>
        <dbReference type="PROSITE-ProRule" id="PRU01091"/>
    </source>
</evidence>
<dbReference type="SUPFAM" id="SSF52540">
    <property type="entry name" value="P-loop containing nucleoside triphosphate hydrolases"/>
    <property type="match status" value="1"/>
</dbReference>
<proteinExistence type="predicted"/>